<dbReference type="AlphaFoldDB" id="A0A5J6MHV2"/>
<feature type="transmembrane region" description="Helical" evidence="6">
    <location>
        <begin position="97"/>
        <end position="118"/>
    </location>
</feature>
<feature type="transmembrane region" description="Helical" evidence="6">
    <location>
        <begin position="12"/>
        <end position="33"/>
    </location>
</feature>
<dbReference type="KEGG" id="htq:FRZ44_23680"/>
<organism evidence="7 8">
    <name type="scientific">Hypericibacter terrae</name>
    <dbReference type="NCBI Taxonomy" id="2602015"/>
    <lineage>
        <taxon>Bacteria</taxon>
        <taxon>Pseudomonadati</taxon>
        <taxon>Pseudomonadota</taxon>
        <taxon>Alphaproteobacteria</taxon>
        <taxon>Rhodospirillales</taxon>
        <taxon>Dongiaceae</taxon>
        <taxon>Hypericibacter</taxon>
    </lineage>
</organism>
<dbReference type="GO" id="GO:0015920">
    <property type="term" value="P:lipopolysaccharide transport"/>
    <property type="evidence" value="ECO:0007669"/>
    <property type="project" value="TreeGrafter"/>
</dbReference>
<evidence type="ECO:0000256" key="5">
    <source>
        <dbReference type="ARBA" id="ARBA00023136"/>
    </source>
</evidence>
<dbReference type="OrthoDB" id="9798468at2"/>
<dbReference type="PANTHER" id="PTHR33529:SF2">
    <property type="entry name" value="LIPOPOLYSACCHARIDE EXPORT SYSTEM PERMEASE PROTEIN LPTG"/>
    <property type="match status" value="1"/>
</dbReference>
<keyword evidence="4 6" id="KW-1133">Transmembrane helix</keyword>
<protein>
    <recommendedName>
        <fullName evidence="9">LPS export ABC transporter permease LptG</fullName>
    </recommendedName>
</protein>
<evidence type="ECO:0000313" key="8">
    <source>
        <dbReference type="Proteomes" id="UP000326202"/>
    </source>
</evidence>
<dbReference type="InterPro" id="IPR005495">
    <property type="entry name" value="LptG/LptF_permease"/>
</dbReference>
<feature type="transmembrane region" description="Helical" evidence="6">
    <location>
        <begin position="337"/>
        <end position="356"/>
    </location>
</feature>
<keyword evidence="2" id="KW-1003">Cell membrane</keyword>
<sequence length="361" mass="39743">MRTLVGYVSRMLLMQFALMLFGFTALLQLLDLLNNTSKLFARHGLSLGSILHYVWLRLPDLAAFLFPFSVLIAALLVLSRLAQSAEVMAMKAAGLSYWRILACFLPAAFLIAGLHFLVADQIAPVAARAMEDWNAEAVDFSADNDKDTPSAVWARDGYTLVRVVVVLDRGRSLSGITIFERDSASQFQERIVAGRAEFRDGGWDLFQVERTVIGGSGATEIVRQDQWRWQTNLSPQHFSDLAATPASLSLRELHNFAANENVGSRPVYYYETWFNKRLALPIMTLIMLLLAAPVAQSLRRQSGAGLGFMVGVGMGFLYFIADGILQSLGESGMLPPLLAAWSSVILFAAIGITALIKIEGY</sequence>
<feature type="transmembrane region" description="Helical" evidence="6">
    <location>
        <begin position="278"/>
        <end position="298"/>
    </location>
</feature>
<keyword evidence="5 6" id="KW-0472">Membrane</keyword>
<dbReference type="GO" id="GO:0043190">
    <property type="term" value="C:ATP-binding cassette (ABC) transporter complex"/>
    <property type="evidence" value="ECO:0007669"/>
    <property type="project" value="InterPro"/>
</dbReference>
<evidence type="ECO:0000256" key="1">
    <source>
        <dbReference type="ARBA" id="ARBA00004651"/>
    </source>
</evidence>
<dbReference type="InterPro" id="IPR030923">
    <property type="entry name" value="LptG"/>
</dbReference>
<gene>
    <name evidence="7" type="ORF">FRZ44_23680</name>
</gene>
<evidence type="ECO:0008006" key="9">
    <source>
        <dbReference type="Google" id="ProtNLM"/>
    </source>
</evidence>
<proteinExistence type="predicted"/>
<feature type="transmembrane region" description="Helical" evidence="6">
    <location>
        <begin position="304"/>
        <end position="325"/>
    </location>
</feature>
<dbReference type="EMBL" id="CP042906">
    <property type="protein sequence ID" value="QEX17072.1"/>
    <property type="molecule type" value="Genomic_DNA"/>
</dbReference>
<evidence type="ECO:0000256" key="6">
    <source>
        <dbReference type="SAM" id="Phobius"/>
    </source>
</evidence>
<evidence type="ECO:0000256" key="2">
    <source>
        <dbReference type="ARBA" id="ARBA00022475"/>
    </source>
</evidence>
<reference evidence="7 8" key="1">
    <citation type="submission" date="2019-08" db="EMBL/GenBank/DDBJ databases">
        <title>Hyperibacter terrae gen. nov., sp. nov. and Hyperibacter viscosus sp. nov., two new members in the family Rhodospirillaceae isolated from the rhizosphere of Hypericum perforatum.</title>
        <authorList>
            <person name="Noviana Z."/>
        </authorList>
    </citation>
    <scope>NUCLEOTIDE SEQUENCE [LARGE SCALE GENOMIC DNA]</scope>
    <source>
        <strain evidence="7 8">R5913</strain>
    </source>
</reference>
<dbReference type="PANTHER" id="PTHR33529">
    <property type="entry name" value="SLR0882 PROTEIN-RELATED"/>
    <property type="match status" value="1"/>
</dbReference>
<feature type="transmembrane region" description="Helical" evidence="6">
    <location>
        <begin position="54"/>
        <end position="77"/>
    </location>
</feature>
<evidence type="ECO:0000256" key="3">
    <source>
        <dbReference type="ARBA" id="ARBA00022692"/>
    </source>
</evidence>
<dbReference type="Proteomes" id="UP000326202">
    <property type="component" value="Chromosome"/>
</dbReference>
<evidence type="ECO:0000313" key="7">
    <source>
        <dbReference type="EMBL" id="QEX17072.1"/>
    </source>
</evidence>
<keyword evidence="8" id="KW-1185">Reference proteome</keyword>
<comment type="subcellular location">
    <subcellularLocation>
        <location evidence="1">Cell membrane</location>
        <topology evidence="1">Multi-pass membrane protein</topology>
    </subcellularLocation>
</comment>
<dbReference type="Pfam" id="PF03739">
    <property type="entry name" value="LptF_LptG"/>
    <property type="match status" value="1"/>
</dbReference>
<evidence type="ECO:0000256" key="4">
    <source>
        <dbReference type="ARBA" id="ARBA00022989"/>
    </source>
</evidence>
<dbReference type="RefSeq" id="WP_151177356.1">
    <property type="nucleotide sequence ID" value="NZ_CP042906.1"/>
</dbReference>
<accession>A0A5J6MHV2</accession>
<name>A0A5J6MHV2_9PROT</name>
<dbReference type="NCBIfam" id="TIGR04408">
    <property type="entry name" value="LptG_lptG"/>
    <property type="match status" value="1"/>
</dbReference>
<keyword evidence="3 6" id="KW-0812">Transmembrane</keyword>
<dbReference type="GO" id="GO:0055085">
    <property type="term" value="P:transmembrane transport"/>
    <property type="evidence" value="ECO:0007669"/>
    <property type="project" value="InterPro"/>
</dbReference>